<dbReference type="EMBL" id="JAERWL010000008">
    <property type="protein sequence ID" value="MBM9476830.1"/>
    <property type="molecule type" value="Genomic_DNA"/>
</dbReference>
<dbReference type="Proteomes" id="UP000663801">
    <property type="component" value="Unassembled WGS sequence"/>
</dbReference>
<evidence type="ECO:0000256" key="1">
    <source>
        <dbReference type="SAM" id="Phobius"/>
    </source>
</evidence>
<keyword evidence="1" id="KW-0472">Membrane</keyword>
<dbReference type="Pfam" id="PF09656">
    <property type="entry name" value="PGPGW"/>
    <property type="match status" value="1"/>
</dbReference>
<reference evidence="2" key="1">
    <citation type="submission" date="2021-01" db="EMBL/GenBank/DDBJ databases">
        <title>KCTC 19127 draft genome.</title>
        <authorList>
            <person name="An D."/>
        </authorList>
    </citation>
    <scope>NUCLEOTIDE SEQUENCE</scope>
    <source>
        <strain evidence="2">KCTC 19127</strain>
    </source>
</reference>
<keyword evidence="3" id="KW-1185">Reference proteome</keyword>
<dbReference type="InterPro" id="IPR019099">
    <property type="entry name" value="Uncharacterised_PGPGW_TM"/>
</dbReference>
<keyword evidence="1" id="KW-1133">Transmembrane helix</keyword>
<dbReference type="AlphaFoldDB" id="A0A938YPY8"/>
<organism evidence="2 3">
    <name type="scientific">Nakamurella flavida</name>
    <dbReference type="NCBI Taxonomy" id="363630"/>
    <lineage>
        <taxon>Bacteria</taxon>
        <taxon>Bacillati</taxon>
        <taxon>Actinomycetota</taxon>
        <taxon>Actinomycetes</taxon>
        <taxon>Nakamurellales</taxon>
        <taxon>Nakamurellaceae</taxon>
        <taxon>Nakamurella</taxon>
    </lineage>
</organism>
<gene>
    <name evidence="2" type="ORF">JL107_10265</name>
</gene>
<evidence type="ECO:0000313" key="2">
    <source>
        <dbReference type="EMBL" id="MBM9476830.1"/>
    </source>
</evidence>
<dbReference type="RefSeq" id="WP_205256925.1">
    <property type="nucleotide sequence ID" value="NZ_BAAAPV010000004.1"/>
</dbReference>
<protein>
    <submittedName>
        <fullName evidence="2">PGPGW domain-containing protein</fullName>
    </submittedName>
</protein>
<sequence>MKTTVIAVLGAILLVAGVALLVLPGPGFVLIAAGLAVLATRFDWAKKPLDYAKDKAQQGIDEVSRSKGRAAFALVCALLLLAAGIAGVAGLKIPFLNTVSAILLIVSGIGLLGTLVYARMKGPKPSRVR</sequence>
<name>A0A938YPY8_9ACTN</name>
<proteinExistence type="predicted"/>
<evidence type="ECO:0000313" key="3">
    <source>
        <dbReference type="Proteomes" id="UP000663801"/>
    </source>
</evidence>
<comment type="caution">
    <text evidence="2">The sequence shown here is derived from an EMBL/GenBank/DDBJ whole genome shotgun (WGS) entry which is preliminary data.</text>
</comment>
<keyword evidence="1" id="KW-0812">Transmembrane</keyword>
<feature type="transmembrane region" description="Helical" evidence="1">
    <location>
        <begin position="70"/>
        <end position="89"/>
    </location>
</feature>
<feature type="transmembrane region" description="Helical" evidence="1">
    <location>
        <begin position="95"/>
        <end position="118"/>
    </location>
</feature>
<feature type="transmembrane region" description="Helical" evidence="1">
    <location>
        <begin position="6"/>
        <end position="39"/>
    </location>
</feature>
<accession>A0A938YPY8</accession>